<dbReference type="Pfam" id="PF01074">
    <property type="entry name" value="Glyco_hydro_38N"/>
    <property type="match status" value="1"/>
</dbReference>
<dbReference type="SUPFAM" id="SSF88713">
    <property type="entry name" value="Glycoside hydrolase/deacetylase"/>
    <property type="match status" value="1"/>
</dbReference>
<comment type="caution">
    <text evidence="2">The sequence shown here is derived from an EMBL/GenBank/DDBJ whole genome shotgun (WGS) entry which is preliminary data.</text>
</comment>
<dbReference type="Proteomes" id="UP000665561">
    <property type="component" value="Unassembled WGS sequence"/>
</dbReference>
<reference evidence="2 3" key="1">
    <citation type="submission" date="2020-01" db="EMBL/GenBank/DDBJ databases">
        <title>Paenibacillus soybeanensis sp. nov. isolated from the nodules of soybean (Glycine max(L.) Merr).</title>
        <authorList>
            <person name="Wang H."/>
        </authorList>
    </citation>
    <scope>NUCLEOTIDE SEQUENCE [LARGE SCALE GENOMIC DNA]</scope>
    <source>
        <strain evidence="2 3">T1</strain>
    </source>
</reference>
<dbReference type="InterPro" id="IPR011330">
    <property type="entry name" value="Glyco_hydro/deAcase_b/a-brl"/>
</dbReference>
<protein>
    <submittedName>
        <fullName evidence="2">Glycoside hydrolase</fullName>
    </submittedName>
</protein>
<sequence length="818" mass="91790">MHYPTKPWKLHILHHSHTDIGYTDRQEKIERYHVNFIKQAIEIGEAAHSGKRPEWAGFRWICETFWAVERFLLSSGGDWPERFKQAVQRGDIEVTGNYLNFTELLDDKLLAASLRRAQRYANESGLSIRSAMTADINGYAWGYAQGLLDAGVENLFSCVHTHHGMFPLGRKQIPFWWETAGGERLLVWNGDHYHLGNELGLAPKAIHSYMIRDEFDTPPIMENHFEFAETRIGRYVRQLEEEQYPYDFAPIMVSGLITDNSPPNTAIVDFIKQWNAKHGHRIELELTTLQGFFDTVRASDADIPVHRGDWPDWWSDGVSSTALSTQLFRDAQRTLRSVRALDAAKRADDGLLEAAEYNLMMYAEHTWGYSSSIGEPWHPMVQALEARKAQFAAEAHRLVYSALDDVLESRGEVSLSAETDLSYLVINSQPDRKTGLAALHVHYWQLPVISQGFEVLNETTGDYVAHQKQKSARGTLVIVPYDLEAGSEARYRIIPAQGAKPAGSTSSFLLIGADGVIDAGLTDDAEEYPVQVRDNTLISPYVRIRWQPGEGIVSWQDAASGRELLREDRDHGAFTPVYEVTPVADRRQTTGTRTRMGRNRKGEAVRRTAGRLTAVSRVEQGPLMATVELTFETDGMDFYSVFVTAYALEARVDVKVRMHKQSVWEPENVYLSLPFRTGLQGEQLWAEKTGTLFRPAVDQLPGTGTDFYCIQEGAALWAGGAGLAIGMPDTPLLQTGSLAFGPRKLTGHPALGEEKQLLYAWALNNYWETNFKASVGGFYEFRFPVSWGGFSDPAAAIQACRLMNAEPNVIKVAGLKQP</sequence>
<keyword evidence="3" id="KW-1185">Reference proteome</keyword>
<dbReference type="RefSeq" id="WP_161741597.1">
    <property type="nucleotide sequence ID" value="NZ_JAAAMV010000002.1"/>
</dbReference>
<evidence type="ECO:0000259" key="1">
    <source>
        <dbReference type="Pfam" id="PF01074"/>
    </source>
</evidence>
<dbReference type="GO" id="GO:0016787">
    <property type="term" value="F:hydrolase activity"/>
    <property type="evidence" value="ECO:0007669"/>
    <property type="project" value="UniProtKB-KW"/>
</dbReference>
<evidence type="ECO:0000313" key="3">
    <source>
        <dbReference type="Proteomes" id="UP000665561"/>
    </source>
</evidence>
<evidence type="ECO:0000313" key="2">
    <source>
        <dbReference type="EMBL" id="NBD23163.1"/>
    </source>
</evidence>
<keyword evidence="2" id="KW-0378">Hydrolase</keyword>
<proteinExistence type="predicted"/>
<dbReference type="EMBL" id="JAAAMV010000002">
    <property type="protein sequence ID" value="NBD23163.1"/>
    <property type="molecule type" value="Genomic_DNA"/>
</dbReference>
<gene>
    <name evidence="2" type="ORF">GT019_04705</name>
</gene>
<dbReference type="CDD" id="cd10791">
    <property type="entry name" value="GH38N_AMII_like_1"/>
    <property type="match status" value="1"/>
</dbReference>
<dbReference type="InterPro" id="IPR011013">
    <property type="entry name" value="Gal_mutarotase_sf_dom"/>
</dbReference>
<dbReference type="SUPFAM" id="SSF74650">
    <property type="entry name" value="Galactose mutarotase-like"/>
    <property type="match status" value="1"/>
</dbReference>
<name>A0ABW9XKT4_9BACL</name>
<dbReference type="InterPro" id="IPR000602">
    <property type="entry name" value="Glyco_hydro_38_N"/>
</dbReference>
<dbReference type="InterPro" id="IPR027291">
    <property type="entry name" value="Glyco_hydro_38_N_sf"/>
</dbReference>
<dbReference type="Gene3D" id="3.20.110.10">
    <property type="entry name" value="Glycoside hydrolase 38, N terminal domain"/>
    <property type="match status" value="1"/>
</dbReference>
<feature type="domain" description="Glycoside hydrolase family 38 N-terminal" evidence="1">
    <location>
        <begin position="9"/>
        <end position="307"/>
    </location>
</feature>
<accession>A0ABW9XKT4</accession>
<organism evidence="2 3">
    <name type="scientific">Paenibacillus glycinis</name>
    <dbReference type="NCBI Taxonomy" id="2697035"/>
    <lineage>
        <taxon>Bacteria</taxon>
        <taxon>Bacillati</taxon>
        <taxon>Bacillota</taxon>
        <taxon>Bacilli</taxon>
        <taxon>Bacillales</taxon>
        <taxon>Paenibacillaceae</taxon>
        <taxon>Paenibacillus</taxon>
    </lineage>
</organism>